<keyword evidence="2" id="KW-1185">Reference proteome</keyword>
<comment type="caution">
    <text evidence="1">The sequence shown here is derived from an EMBL/GenBank/DDBJ whole genome shotgun (WGS) entry which is preliminary data.</text>
</comment>
<evidence type="ECO:0008006" key="3">
    <source>
        <dbReference type="Google" id="ProtNLM"/>
    </source>
</evidence>
<organism evidence="1 2">
    <name type="scientific">Lacticaseibacillus thailandensis DSM 22698 = JCM 13996</name>
    <dbReference type="NCBI Taxonomy" id="1423810"/>
    <lineage>
        <taxon>Bacteria</taxon>
        <taxon>Bacillati</taxon>
        <taxon>Bacillota</taxon>
        <taxon>Bacilli</taxon>
        <taxon>Lactobacillales</taxon>
        <taxon>Lactobacillaceae</taxon>
        <taxon>Lacticaseibacillus</taxon>
    </lineage>
</organism>
<reference evidence="1 2" key="1">
    <citation type="journal article" date="2015" name="Genome Announc.">
        <title>Expanding the biotechnology potential of lactobacilli through comparative genomics of 213 strains and associated genera.</title>
        <authorList>
            <person name="Sun Z."/>
            <person name="Harris H.M."/>
            <person name="McCann A."/>
            <person name="Guo C."/>
            <person name="Argimon S."/>
            <person name="Zhang W."/>
            <person name="Yang X."/>
            <person name="Jeffery I.B."/>
            <person name="Cooney J.C."/>
            <person name="Kagawa T.F."/>
            <person name="Liu W."/>
            <person name="Song Y."/>
            <person name="Salvetti E."/>
            <person name="Wrobel A."/>
            <person name="Rasinkangas P."/>
            <person name="Parkhill J."/>
            <person name="Rea M.C."/>
            <person name="O'Sullivan O."/>
            <person name="Ritari J."/>
            <person name="Douillard F.P."/>
            <person name="Paul Ross R."/>
            <person name="Yang R."/>
            <person name="Briner A.E."/>
            <person name="Felis G.E."/>
            <person name="de Vos W.M."/>
            <person name="Barrangou R."/>
            <person name="Klaenhammer T.R."/>
            <person name="Caufield P.W."/>
            <person name="Cui Y."/>
            <person name="Zhang H."/>
            <person name="O'Toole P.W."/>
        </authorList>
    </citation>
    <scope>NUCLEOTIDE SEQUENCE [LARGE SCALE GENOMIC DNA]</scope>
    <source>
        <strain evidence="1 2">DSM 22698</strain>
    </source>
</reference>
<evidence type="ECO:0000313" key="2">
    <source>
        <dbReference type="Proteomes" id="UP000051789"/>
    </source>
</evidence>
<dbReference type="STRING" id="1423810.FD19_GL001719"/>
<proteinExistence type="predicted"/>
<evidence type="ECO:0000313" key="1">
    <source>
        <dbReference type="EMBL" id="KRM86673.1"/>
    </source>
</evidence>
<gene>
    <name evidence="1" type="ORF">FD19_GL001719</name>
</gene>
<sequence length="188" mass="21218">MSLLTRIDLTGQRFGRLTVFEFASRNPLNGNANWLCRCDCGNEVIVDGYRLRKGQTQSCGCYRAEVSRKNILSQEKTRAQMVKHHISEKAHVDGMTVLRSTNSSGVVGVSFDKQSSKWVARMMYEGRLVLNEQFHSFEAACNARFAAEERYIGPEKLNKARQAQMIKLARRQSRGSRAKTKQAVAVGK</sequence>
<protein>
    <recommendedName>
        <fullName evidence="3">AP2 domain-containing protein</fullName>
    </recommendedName>
</protein>
<dbReference type="Proteomes" id="UP000051789">
    <property type="component" value="Unassembled WGS sequence"/>
</dbReference>
<dbReference type="PATRIC" id="fig|1423810.4.peg.1767"/>
<dbReference type="EMBL" id="AYZK01000006">
    <property type="protein sequence ID" value="KRM86673.1"/>
    <property type="molecule type" value="Genomic_DNA"/>
</dbReference>
<name>A0A0R2C4N4_9LACO</name>
<dbReference type="AlphaFoldDB" id="A0A0R2C4N4"/>
<accession>A0A0R2C4N4</accession>